<feature type="domain" description="N-acetyltransferase" evidence="1">
    <location>
        <begin position="1"/>
        <end position="170"/>
    </location>
</feature>
<dbReference type="CDD" id="cd04301">
    <property type="entry name" value="NAT_SF"/>
    <property type="match status" value="1"/>
</dbReference>
<dbReference type="Proteomes" id="UP001596110">
    <property type="component" value="Unassembled WGS sequence"/>
</dbReference>
<reference evidence="3" key="1">
    <citation type="journal article" date="2019" name="Int. J. Syst. Evol. Microbiol.">
        <title>The Global Catalogue of Microorganisms (GCM) 10K type strain sequencing project: providing services to taxonomists for standard genome sequencing and annotation.</title>
        <authorList>
            <consortium name="The Broad Institute Genomics Platform"/>
            <consortium name="The Broad Institute Genome Sequencing Center for Infectious Disease"/>
            <person name="Wu L."/>
            <person name="Ma J."/>
        </authorList>
    </citation>
    <scope>NUCLEOTIDE SEQUENCE [LARGE SCALE GENOMIC DNA]</scope>
    <source>
        <strain evidence="3">DT43</strain>
    </source>
</reference>
<proteinExistence type="predicted"/>
<dbReference type="PANTHER" id="PTHR39173">
    <property type="entry name" value="ACETYLTRANSFERASE"/>
    <property type="match status" value="1"/>
</dbReference>
<dbReference type="Gene3D" id="3.40.630.30">
    <property type="match status" value="1"/>
</dbReference>
<dbReference type="PANTHER" id="PTHR39173:SF1">
    <property type="entry name" value="ACETYLTRANSFERASE"/>
    <property type="match status" value="1"/>
</dbReference>
<comment type="caution">
    <text evidence="2">The sequence shown here is derived from an EMBL/GenBank/DDBJ whole genome shotgun (WGS) entry which is preliminary data.</text>
</comment>
<dbReference type="EMBL" id="JBHSOJ010000015">
    <property type="protein sequence ID" value="MFC5630712.1"/>
    <property type="molecule type" value="Genomic_DNA"/>
</dbReference>
<dbReference type="Pfam" id="PF13302">
    <property type="entry name" value="Acetyltransf_3"/>
    <property type="match status" value="1"/>
</dbReference>
<dbReference type="InterPro" id="IPR000182">
    <property type="entry name" value="GNAT_dom"/>
</dbReference>
<dbReference type="RefSeq" id="WP_156806087.1">
    <property type="nucleotide sequence ID" value="NZ_JBHSOJ010000015.1"/>
</dbReference>
<organism evidence="2 3">
    <name type="scientific">Streptococcus caledonicus</name>
    <dbReference type="NCBI Taxonomy" id="2614158"/>
    <lineage>
        <taxon>Bacteria</taxon>
        <taxon>Bacillati</taxon>
        <taxon>Bacillota</taxon>
        <taxon>Bacilli</taxon>
        <taxon>Lactobacillales</taxon>
        <taxon>Streptococcaceae</taxon>
        <taxon>Streptococcus</taxon>
    </lineage>
</organism>
<evidence type="ECO:0000313" key="3">
    <source>
        <dbReference type="Proteomes" id="UP001596110"/>
    </source>
</evidence>
<sequence length="170" mass="19876">MEVRKISLEDKNAFQRFEEAMLRDKQINPFVEWWETVNFENYVADSDSSEIKKDGQSWSTFTRYFAFDKGDILGMLICFWEIEHPDCQKLGHLGYMVAPAFRKQGVAFELVQYGLERYREKGISSIYIAMDEKNVASRKIAEKAGGRLLGTFDIDFQGRQLKSVRYEVEL</sequence>
<accession>A0ABW0UBP6</accession>
<protein>
    <submittedName>
        <fullName evidence="2">GNAT family N-acetyltransferase</fullName>
    </submittedName>
</protein>
<dbReference type="SUPFAM" id="SSF55729">
    <property type="entry name" value="Acyl-CoA N-acyltransferases (Nat)"/>
    <property type="match status" value="1"/>
</dbReference>
<dbReference type="InterPro" id="IPR016181">
    <property type="entry name" value="Acyl_CoA_acyltransferase"/>
</dbReference>
<evidence type="ECO:0000313" key="2">
    <source>
        <dbReference type="EMBL" id="MFC5630712.1"/>
    </source>
</evidence>
<evidence type="ECO:0000259" key="1">
    <source>
        <dbReference type="PROSITE" id="PS51186"/>
    </source>
</evidence>
<name>A0ABW0UBP6_9STRE</name>
<keyword evidence="3" id="KW-1185">Reference proteome</keyword>
<gene>
    <name evidence="2" type="ORF">ACFPQ3_03725</name>
</gene>
<dbReference type="PROSITE" id="PS51186">
    <property type="entry name" value="GNAT"/>
    <property type="match status" value="1"/>
</dbReference>